<organism evidence="2 3">
    <name type="scientific">Candidatus Uhrbacteria bacterium GW2011_GWA2_52_8d</name>
    <dbReference type="NCBI Taxonomy" id="1618979"/>
    <lineage>
        <taxon>Bacteria</taxon>
        <taxon>Candidatus Uhriibacteriota</taxon>
    </lineage>
</organism>
<evidence type="ECO:0000313" key="2">
    <source>
        <dbReference type="EMBL" id="KKW33408.1"/>
    </source>
</evidence>
<reference evidence="2 3" key="1">
    <citation type="journal article" date="2015" name="Nature">
        <title>rRNA introns, odd ribosomes, and small enigmatic genomes across a large radiation of phyla.</title>
        <authorList>
            <person name="Brown C.T."/>
            <person name="Hug L.A."/>
            <person name="Thomas B.C."/>
            <person name="Sharon I."/>
            <person name="Castelle C.J."/>
            <person name="Singh A."/>
            <person name="Wilkins M.J."/>
            <person name="Williams K.H."/>
            <person name="Banfield J.F."/>
        </authorList>
    </citation>
    <scope>NUCLEOTIDE SEQUENCE [LARGE SCALE GENOMIC DNA]</scope>
</reference>
<feature type="domain" description="DUF4325" evidence="1">
    <location>
        <begin position="35"/>
        <end position="76"/>
    </location>
</feature>
<dbReference type="AlphaFoldDB" id="A0A0G1XQ75"/>
<sequence length="91" mass="10220">MKLSMEKFGNVLISRPAGREAALAALAYSLPKEGDEAIELDFSNVDVLTPSWMDEFMQTLMERLPKSQIKITEGENASVQMTMKTIRETTH</sequence>
<accession>A0A0G1XQ75</accession>
<evidence type="ECO:0000313" key="3">
    <source>
        <dbReference type="Proteomes" id="UP000034054"/>
    </source>
</evidence>
<name>A0A0G1XQ75_9BACT</name>
<protein>
    <recommendedName>
        <fullName evidence="1">DUF4325 domain-containing protein</fullName>
    </recommendedName>
</protein>
<dbReference type="EMBL" id="LCRH01000003">
    <property type="protein sequence ID" value="KKW33408.1"/>
    <property type="molecule type" value="Genomic_DNA"/>
</dbReference>
<comment type="caution">
    <text evidence="2">The sequence shown here is derived from an EMBL/GenBank/DDBJ whole genome shotgun (WGS) entry which is preliminary data.</text>
</comment>
<proteinExistence type="predicted"/>
<dbReference type="Pfam" id="PF14213">
    <property type="entry name" value="DUF4325"/>
    <property type="match status" value="1"/>
</dbReference>
<dbReference type="Proteomes" id="UP000034054">
    <property type="component" value="Unassembled WGS sequence"/>
</dbReference>
<evidence type="ECO:0000259" key="1">
    <source>
        <dbReference type="Pfam" id="PF14213"/>
    </source>
</evidence>
<gene>
    <name evidence="2" type="ORF">UY76_C0003G0013</name>
</gene>
<dbReference type="InterPro" id="IPR025474">
    <property type="entry name" value="DUF4325"/>
</dbReference>